<reference evidence="3" key="2">
    <citation type="submission" date="2018-04" db="EMBL/GenBank/DDBJ databases">
        <title>Complete genome sequence of Sulfodiicoccus acidiphilus strain HS-1.</title>
        <authorList>
            <person name="Sakai H.D."/>
            <person name="Kurosawa N."/>
        </authorList>
    </citation>
    <scope>NUCLEOTIDE SEQUENCE [LARGE SCALE GENOMIC DNA]</scope>
    <source>
        <strain evidence="3">HS-1</strain>
    </source>
</reference>
<dbReference type="KEGG" id="sacd:HS1genome_1612"/>
<dbReference type="EMBL" id="AP018553">
    <property type="protein sequence ID" value="BBD73223.1"/>
    <property type="molecule type" value="Genomic_DNA"/>
</dbReference>
<dbReference type="Proteomes" id="UP000616143">
    <property type="component" value="Unassembled WGS sequence"/>
</dbReference>
<evidence type="ECO:0000313" key="3">
    <source>
        <dbReference type="Proteomes" id="UP000276741"/>
    </source>
</evidence>
<reference evidence="2" key="1">
    <citation type="journal article" date="2014" name="Int. J. Syst. Evol. Microbiol.">
        <title>Complete genome sequence of Corynebacterium casei LMG S-19264T (=DSM 44701T), isolated from a smear-ripened cheese.</title>
        <authorList>
            <consortium name="US DOE Joint Genome Institute (JGI-PGF)"/>
            <person name="Walter F."/>
            <person name="Albersmeier A."/>
            <person name="Kalinowski J."/>
            <person name="Ruckert C."/>
        </authorList>
    </citation>
    <scope>NUCLEOTIDE SEQUENCE</scope>
    <source>
        <strain evidence="2">JCM 31740</strain>
    </source>
</reference>
<keyword evidence="3" id="KW-1185">Reference proteome</keyword>
<reference evidence="2" key="4">
    <citation type="submission" date="2020-09" db="EMBL/GenBank/DDBJ databases">
        <authorList>
            <person name="Sun Q."/>
            <person name="Ohkuma M."/>
        </authorList>
    </citation>
    <scope>NUCLEOTIDE SEQUENCE</scope>
    <source>
        <strain evidence="2">JCM 31740</strain>
    </source>
</reference>
<reference evidence="1" key="3">
    <citation type="journal article" date="2019" name="BMC Res. Notes">
        <title>Complete genome sequence of the Sulfodiicoccus acidiphilus strain HS-1T, the first crenarchaeon that lacks polB3, isolated from an acidic hot spring in Ohwaku-dani, Hakone, Japan.</title>
        <authorList>
            <person name="Sakai H.D."/>
            <person name="Kurosawa N."/>
        </authorList>
    </citation>
    <scope>NUCLEOTIDE SEQUENCE</scope>
    <source>
        <strain evidence="1">HS-1</strain>
    </source>
</reference>
<organism evidence="1 3">
    <name type="scientific">Sulfodiicoccus acidiphilus</name>
    <dbReference type="NCBI Taxonomy" id="1670455"/>
    <lineage>
        <taxon>Archaea</taxon>
        <taxon>Thermoproteota</taxon>
        <taxon>Thermoprotei</taxon>
        <taxon>Sulfolobales</taxon>
        <taxon>Sulfolobaceae</taxon>
        <taxon>Sulfodiicoccus</taxon>
    </lineage>
</organism>
<dbReference type="Proteomes" id="UP000276741">
    <property type="component" value="Chromosome"/>
</dbReference>
<proteinExistence type="predicted"/>
<protein>
    <submittedName>
        <fullName evidence="1">Uncharacterized protein</fullName>
    </submittedName>
</protein>
<evidence type="ECO:0000313" key="2">
    <source>
        <dbReference type="EMBL" id="GGT89811.1"/>
    </source>
</evidence>
<gene>
    <name evidence="2" type="ORF">GCM10007116_04570</name>
    <name evidence="1" type="ORF">HS1genome_1612</name>
</gene>
<dbReference type="EMBL" id="BMQS01000003">
    <property type="protein sequence ID" value="GGT89811.1"/>
    <property type="molecule type" value="Genomic_DNA"/>
</dbReference>
<evidence type="ECO:0000313" key="1">
    <source>
        <dbReference type="EMBL" id="BBD73223.1"/>
    </source>
</evidence>
<name>A0A348B4X1_9CREN</name>
<dbReference type="AlphaFoldDB" id="A0A348B4X1"/>
<sequence length="124" mass="13647">MMELLKQLAALGLASAAITASFFDSRFVLAIPAAAALVLWVVIRGRVEELTDAESLKRLALKMGVDPSRLKFVESVRKYAFFPSLMGEGEILLDRDYAVAKTHGRVLVMDKYTAIEMLARGGRT</sequence>
<accession>A0A348B4X1</accession>